<feature type="transmembrane region" description="Helical" evidence="1">
    <location>
        <begin position="97"/>
        <end position="114"/>
    </location>
</feature>
<name>A0A4U0Q197_9NEIS</name>
<proteinExistence type="predicted"/>
<comment type="caution">
    <text evidence="2">The sequence shown here is derived from an EMBL/GenBank/DDBJ whole genome shotgun (WGS) entry which is preliminary data.</text>
</comment>
<dbReference type="PIRSF" id="PIRSF020606">
    <property type="entry name" value="UCP020606"/>
    <property type="match status" value="1"/>
</dbReference>
<keyword evidence="1" id="KW-0472">Membrane</keyword>
<dbReference type="Proteomes" id="UP000310016">
    <property type="component" value="Unassembled WGS sequence"/>
</dbReference>
<evidence type="ECO:0000313" key="2">
    <source>
        <dbReference type="EMBL" id="TJZ74761.1"/>
    </source>
</evidence>
<keyword evidence="3" id="KW-1185">Reference proteome</keyword>
<keyword evidence="1" id="KW-0812">Transmembrane</keyword>
<dbReference type="RefSeq" id="WP_136772618.1">
    <property type="nucleotide sequence ID" value="NZ_CP156074.1"/>
</dbReference>
<protein>
    <submittedName>
        <fullName evidence="2">DUF2238 domain-containing protein</fullName>
    </submittedName>
</protein>
<feature type="transmembrane region" description="Helical" evidence="1">
    <location>
        <begin position="126"/>
        <end position="146"/>
    </location>
</feature>
<sequence length="205" mass="22825">MKLPTLLLALVVAALIASGIAPTDRLTWWMEVLPVLIAIPVLIATRHAFPLTPLLYVLIALHALILIYGGTYTYAHVPLGFWMEDWFGLTRNPYDKIGHFAQGFVPVLIAREILLRGRFLNHRHRLMASFLSGCVAMAISAVYELVEWGAAVIMGQGADEFLGTQGYEWDTQSDMGFALLGAVVALLLLSRWHDRQMARQTVKPV</sequence>
<keyword evidence="1" id="KW-1133">Transmembrane helix</keyword>
<organism evidence="2 3">
    <name type="scientific">Chitiniphilus eburneus</name>
    <dbReference type="NCBI Taxonomy" id="2571148"/>
    <lineage>
        <taxon>Bacteria</taxon>
        <taxon>Pseudomonadati</taxon>
        <taxon>Pseudomonadota</taxon>
        <taxon>Betaproteobacteria</taxon>
        <taxon>Neisseriales</taxon>
        <taxon>Chitinibacteraceae</taxon>
        <taxon>Chitiniphilus</taxon>
    </lineage>
</organism>
<reference evidence="2 3" key="1">
    <citation type="submission" date="2019-04" db="EMBL/GenBank/DDBJ databases">
        <title>Chitiniphilus eburnea sp. nov., a novel chitinolytic bacterium isolated from aquaculture sludge.</title>
        <authorList>
            <person name="Sheng M."/>
        </authorList>
    </citation>
    <scope>NUCLEOTIDE SEQUENCE [LARGE SCALE GENOMIC DNA]</scope>
    <source>
        <strain evidence="2 3">HX-2-15</strain>
    </source>
</reference>
<gene>
    <name evidence="2" type="ORF">FAZ21_07250</name>
</gene>
<evidence type="ECO:0000256" key="1">
    <source>
        <dbReference type="SAM" id="Phobius"/>
    </source>
</evidence>
<feature type="transmembrane region" description="Helical" evidence="1">
    <location>
        <begin position="28"/>
        <end position="45"/>
    </location>
</feature>
<dbReference type="AlphaFoldDB" id="A0A4U0Q197"/>
<accession>A0A4U0Q197</accession>
<evidence type="ECO:0000313" key="3">
    <source>
        <dbReference type="Proteomes" id="UP000310016"/>
    </source>
</evidence>
<feature type="transmembrane region" description="Helical" evidence="1">
    <location>
        <begin position="175"/>
        <end position="193"/>
    </location>
</feature>
<dbReference type="InterPro" id="IPR058534">
    <property type="entry name" value="YjdF"/>
</dbReference>
<dbReference type="EMBL" id="SUMF01000005">
    <property type="protein sequence ID" value="TJZ74761.1"/>
    <property type="molecule type" value="Genomic_DNA"/>
</dbReference>
<dbReference type="Pfam" id="PF09997">
    <property type="entry name" value="DUF2238"/>
    <property type="match status" value="1"/>
</dbReference>
<dbReference type="OrthoDB" id="9786473at2"/>
<dbReference type="InterPro" id="IPR014509">
    <property type="entry name" value="YjdF-like"/>
</dbReference>
<feature type="transmembrane region" description="Helical" evidence="1">
    <location>
        <begin position="54"/>
        <end position="77"/>
    </location>
</feature>